<name>A0A645FBC1_9ZZZZ</name>
<organism evidence="1">
    <name type="scientific">bioreactor metagenome</name>
    <dbReference type="NCBI Taxonomy" id="1076179"/>
    <lineage>
        <taxon>unclassified sequences</taxon>
        <taxon>metagenomes</taxon>
        <taxon>ecological metagenomes</taxon>
    </lineage>
</organism>
<proteinExistence type="predicted"/>
<sequence>MKRVEALSRTHAPMPGSVPARLISLICDERLSELPLLLSGISAPIGFKSEKSRYGSAFIEWTRDGALLDTAAARSYFASVDLFSKLNSMKKHITEAMMRPARNERAGRTISFECPLVSEGYPFLKSSDISLLYSDKRDLRSSFTLISSILLS</sequence>
<accession>A0A645FBC1</accession>
<evidence type="ECO:0000313" key="1">
    <source>
        <dbReference type="EMBL" id="MPN09854.1"/>
    </source>
</evidence>
<reference evidence="1" key="1">
    <citation type="submission" date="2019-08" db="EMBL/GenBank/DDBJ databases">
        <authorList>
            <person name="Kucharzyk K."/>
            <person name="Murdoch R.W."/>
            <person name="Higgins S."/>
            <person name="Loffler F."/>
        </authorList>
    </citation>
    <scope>NUCLEOTIDE SEQUENCE</scope>
</reference>
<comment type="caution">
    <text evidence="1">The sequence shown here is derived from an EMBL/GenBank/DDBJ whole genome shotgun (WGS) entry which is preliminary data.</text>
</comment>
<protein>
    <submittedName>
        <fullName evidence="1">Uncharacterized protein</fullName>
    </submittedName>
</protein>
<dbReference type="AlphaFoldDB" id="A0A645FBC1"/>
<dbReference type="EMBL" id="VSSQ01055979">
    <property type="protein sequence ID" value="MPN09854.1"/>
    <property type="molecule type" value="Genomic_DNA"/>
</dbReference>
<gene>
    <name evidence="1" type="ORF">SDC9_157147</name>
</gene>